<proteinExistence type="predicted"/>
<evidence type="ECO:0000256" key="1">
    <source>
        <dbReference type="SAM" id="MobiDB-lite"/>
    </source>
</evidence>
<sequence>MSANGHHPPDPDDPTGPHCLGPATTAAAHAGVDSPAREGRWQR</sequence>
<name>A0A2P8I4A4_SACCR</name>
<gene>
    <name evidence="2" type="ORF">B0I31_10987</name>
</gene>
<dbReference type="Proteomes" id="UP000241118">
    <property type="component" value="Unassembled WGS sequence"/>
</dbReference>
<accession>A0A2P8I4A4</accession>
<feature type="region of interest" description="Disordered" evidence="1">
    <location>
        <begin position="1"/>
        <end position="43"/>
    </location>
</feature>
<keyword evidence="3" id="KW-1185">Reference proteome</keyword>
<reference evidence="2 3" key="1">
    <citation type="submission" date="2018-03" db="EMBL/GenBank/DDBJ databases">
        <title>Genomic Encyclopedia of Type Strains, Phase III (KMG-III): the genomes of soil and plant-associated and newly described type strains.</title>
        <authorList>
            <person name="Whitman W."/>
        </authorList>
    </citation>
    <scope>NUCLEOTIDE SEQUENCE [LARGE SCALE GENOMIC DNA]</scope>
    <source>
        <strain evidence="2 3">CGMCC 4.7097</strain>
    </source>
</reference>
<evidence type="ECO:0000313" key="3">
    <source>
        <dbReference type="Proteomes" id="UP000241118"/>
    </source>
</evidence>
<evidence type="ECO:0000313" key="2">
    <source>
        <dbReference type="EMBL" id="PSL53297.1"/>
    </source>
</evidence>
<dbReference type="RefSeq" id="WP_281262317.1">
    <property type="nucleotide sequence ID" value="NZ_PYAX01000009.1"/>
</dbReference>
<protein>
    <submittedName>
        <fullName evidence="2">Uncharacterized protein</fullName>
    </submittedName>
</protein>
<organism evidence="2 3">
    <name type="scientific">Saccharothrix carnea</name>
    <dbReference type="NCBI Taxonomy" id="1280637"/>
    <lineage>
        <taxon>Bacteria</taxon>
        <taxon>Bacillati</taxon>
        <taxon>Actinomycetota</taxon>
        <taxon>Actinomycetes</taxon>
        <taxon>Pseudonocardiales</taxon>
        <taxon>Pseudonocardiaceae</taxon>
        <taxon>Saccharothrix</taxon>
    </lineage>
</organism>
<dbReference type="EMBL" id="PYAX01000009">
    <property type="protein sequence ID" value="PSL53297.1"/>
    <property type="molecule type" value="Genomic_DNA"/>
</dbReference>
<dbReference type="AlphaFoldDB" id="A0A2P8I4A4"/>
<comment type="caution">
    <text evidence="2">The sequence shown here is derived from an EMBL/GenBank/DDBJ whole genome shotgun (WGS) entry which is preliminary data.</text>
</comment>